<sequence>MIWWDQLTMSQRRNGECPINTWAEMKAVMRRRFIPSYYHRVLYQKLQNLFQGSKSVDDYYKEIEVAMIHADVHEDREATMARFLAGLNREIANIVELQFYVEIIDMVHMAIKVEKQLKKKGSARGYSTSNMSKWSQGANKTSSASQANEPALPVKSTNPMVESSKGKSVDNVQTRSRDIKCFKCQGRGRIASQCPNRNTMVVLPNGEVELEEEVKKNEDDVENPSDNEDELEFAVEGEMLVVKRSLSVQSSVSEPQ</sequence>
<dbReference type="Pfam" id="PF03732">
    <property type="entry name" value="Retrotrans_gag"/>
    <property type="match status" value="1"/>
</dbReference>
<feature type="domain" description="Retrotransposon gag" evidence="2">
    <location>
        <begin position="3"/>
        <end position="89"/>
    </location>
</feature>
<evidence type="ECO:0000259" key="2">
    <source>
        <dbReference type="Pfam" id="PF03732"/>
    </source>
</evidence>
<dbReference type="OrthoDB" id="1001865at2759"/>
<gene>
    <name evidence="3" type="ORF">EPI10_008009</name>
</gene>
<reference evidence="4" key="1">
    <citation type="journal article" date="2019" name="Plant Biotechnol. J.">
        <title>Genome sequencing of the Australian wild diploid species Gossypium australe highlights disease resistance and delayed gland morphogenesis.</title>
        <authorList>
            <person name="Cai Y."/>
            <person name="Cai X."/>
            <person name="Wang Q."/>
            <person name="Wang P."/>
            <person name="Zhang Y."/>
            <person name="Cai C."/>
            <person name="Xu Y."/>
            <person name="Wang K."/>
            <person name="Zhou Z."/>
            <person name="Wang C."/>
            <person name="Geng S."/>
            <person name="Li B."/>
            <person name="Dong Q."/>
            <person name="Hou Y."/>
            <person name="Wang H."/>
            <person name="Ai P."/>
            <person name="Liu Z."/>
            <person name="Yi F."/>
            <person name="Sun M."/>
            <person name="An G."/>
            <person name="Cheng J."/>
            <person name="Zhang Y."/>
            <person name="Shi Q."/>
            <person name="Xie Y."/>
            <person name="Shi X."/>
            <person name="Chang Y."/>
            <person name="Huang F."/>
            <person name="Chen Y."/>
            <person name="Hong S."/>
            <person name="Mi L."/>
            <person name="Sun Q."/>
            <person name="Zhang L."/>
            <person name="Zhou B."/>
            <person name="Peng R."/>
            <person name="Zhang X."/>
            <person name="Liu F."/>
        </authorList>
    </citation>
    <scope>NUCLEOTIDE SEQUENCE [LARGE SCALE GENOMIC DNA]</scope>
    <source>
        <strain evidence="4">cv. PA1801</strain>
    </source>
</reference>
<feature type="compositionally biased region" description="Polar residues" evidence="1">
    <location>
        <begin position="125"/>
        <end position="148"/>
    </location>
</feature>
<dbReference type="PANTHER" id="PTHR35046:SF9">
    <property type="entry name" value="RNA-DIRECTED DNA POLYMERASE"/>
    <property type="match status" value="1"/>
</dbReference>
<evidence type="ECO:0000313" key="3">
    <source>
        <dbReference type="EMBL" id="KAA3463676.1"/>
    </source>
</evidence>
<dbReference type="InterPro" id="IPR005162">
    <property type="entry name" value="Retrotrans_gag_dom"/>
</dbReference>
<feature type="region of interest" description="Disordered" evidence="1">
    <location>
        <begin position="122"/>
        <end position="172"/>
    </location>
</feature>
<proteinExistence type="predicted"/>
<comment type="caution">
    <text evidence="3">The sequence shown here is derived from an EMBL/GenBank/DDBJ whole genome shotgun (WGS) entry which is preliminary data.</text>
</comment>
<dbReference type="Proteomes" id="UP000325315">
    <property type="component" value="Unassembled WGS sequence"/>
</dbReference>
<keyword evidence="4" id="KW-1185">Reference proteome</keyword>
<evidence type="ECO:0000313" key="4">
    <source>
        <dbReference type="Proteomes" id="UP000325315"/>
    </source>
</evidence>
<accession>A0A5B6V391</accession>
<protein>
    <submittedName>
        <fullName evidence="3">Mutant gag-pol polyprotein</fullName>
    </submittedName>
</protein>
<organism evidence="3 4">
    <name type="scientific">Gossypium australe</name>
    <dbReference type="NCBI Taxonomy" id="47621"/>
    <lineage>
        <taxon>Eukaryota</taxon>
        <taxon>Viridiplantae</taxon>
        <taxon>Streptophyta</taxon>
        <taxon>Embryophyta</taxon>
        <taxon>Tracheophyta</taxon>
        <taxon>Spermatophyta</taxon>
        <taxon>Magnoliopsida</taxon>
        <taxon>eudicotyledons</taxon>
        <taxon>Gunneridae</taxon>
        <taxon>Pentapetalae</taxon>
        <taxon>rosids</taxon>
        <taxon>malvids</taxon>
        <taxon>Malvales</taxon>
        <taxon>Malvaceae</taxon>
        <taxon>Malvoideae</taxon>
        <taxon>Gossypium</taxon>
    </lineage>
</organism>
<evidence type="ECO:0000256" key="1">
    <source>
        <dbReference type="SAM" id="MobiDB-lite"/>
    </source>
</evidence>
<name>A0A5B6V391_9ROSI</name>
<dbReference type="PANTHER" id="PTHR35046">
    <property type="entry name" value="ZINC KNUCKLE (CCHC-TYPE) FAMILY PROTEIN"/>
    <property type="match status" value="1"/>
</dbReference>
<dbReference type="AlphaFoldDB" id="A0A5B6V391"/>
<dbReference type="EMBL" id="SMMG02000008">
    <property type="protein sequence ID" value="KAA3463676.1"/>
    <property type="molecule type" value="Genomic_DNA"/>
</dbReference>